<evidence type="ECO:0000256" key="15">
    <source>
        <dbReference type="ARBA" id="ARBA00082029"/>
    </source>
</evidence>
<evidence type="ECO:0000256" key="5">
    <source>
        <dbReference type="ARBA" id="ARBA00022729"/>
    </source>
</evidence>
<evidence type="ECO:0000256" key="3">
    <source>
        <dbReference type="ARBA" id="ARBA00022475"/>
    </source>
</evidence>
<name>A0A653BLS4_CALMS</name>
<gene>
    <name evidence="20" type="ORF">CALMAC_LOCUS2104</name>
</gene>
<dbReference type="InterPro" id="IPR006201">
    <property type="entry name" value="Neur_channel"/>
</dbReference>
<evidence type="ECO:0000256" key="11">
    <source>
        <dbReference type="ARBA" id="ARBA00023303"/>
    </source>
</evidence>
<evidence type="ECO:0000256" key="13">
    <source>
        <dbReference type="ARBA" id="ARBA00061606"/>
    </source>
</evidence>
<dbReference type="SUPFAM" id="SSF63712">
    <property type="entry name" value="Nicotinic receptor ligand binding domain-like"/>
    <property type="match status" value="1"/>
</dbReference>
<reference evidence="20 21" key="1">
    <citation type="submission" date="2019-01" db="EMBL/GenBank/DDBJ databases">
        <authorList>
            <person name="Sayadi A."/>
        </authorList>
    </citation>
    <scope>NUCLEOTIDE SEQUENCE [LARGE SCALE GENOMIC DNA]</scope>
</reference>
<dbReference type="Gene3D" id="1.20.58.390">
    <property type="entry name" value="Neurotransmitter-gated ion-channel transmembrane domain"/>
    <property type="match status" value="1"/>
</dbReference>
<feature type="transmembrane region" description="Helical" evidence="16">
    <location>
        <begin position="442"/>
        <end position="465"/>
    </location>
</feature>
<dbReference type="GO" id="GO:0005886">
    <property type="term" value="C:plasma membrane"/>
    <property type="evidence" value="ECO:0007669"/>
    <property type="project" value="UniProtKB-SubCell"/>
</dbReference>
<dbReference type="InterPro" id="IPR038050">
    <property type="entry name" value="Neuro_actylchol_rec"/>
</dbReference>
<dbReference type="Pfam" id="PF02932">
    <property type="entry name" value="Neur_chan_memb"/>
    <property type="match status" value="1"/>
</dbReference>
<evidence type="ECO:0000256" key="7">
    <source>
        <dbReference type="ARBA" id="ARBA00023065"/>
    </source>
</evidence>
<evidence type="ECO:0000256" key="1">
    <source>
        <dbReference type="ARBA" id="ARBA00004651"/>
    </source>
</evidence>
<feature type="compositionally biased region" description="Basic and acidic residues" evidence="17">
    <location>
        <begin position="138"/>
        <end position="147"/>
    </location>
</feature>
<evidence type="ECO:0000256" key="17">
    <source>
        <dbReference type="SAM" id="MobiDB-lite"/>
    </source>
</evidence>
<keyword evidence="4 16" id="KW-0812">Transmembrane</keyword>
<organism evidence="20 21">
    <name type="scientific">Callosobruchus maculatus</name>
    <name type="common">Southern cowpea weevil</name>
    <name type="synonym">Pulse bruchid</name>
    <dbReference type="NCBI Taxonomy" id="64391"/>
    <lineage>
        <taxon>Eukaryota</taxon>
        <taxon>Metazoa</taxon>
        <taxon>Ecdysozoa</taxon>
        <taxon>Arthropoda</taxon>
        <taxon>Hexapoda</taxon>
        <taxon>Insecta</taxon>
        <taxon>Pterygota</taxon>
        <taxon>Neoptera</taxon>
        <taxon>Endopterygota</taxon>
        <taxon>Coleoptera</taxon>
        <taxon>Polyphaga</taxon>
        <taxon>Cucujiformia</taxon>
        <taxon>Chrysomeloidea</taxon>
        <taxon>Chrysomelidae</taxon>
        <taxon>Bruchinae</taxon>
        <taxon>Bruchini</taxon>
        <taxon>Callosobruchus</taxon>
    </lineage>
</organism>
<dbReference type="GO" id="GO:0005254">
    <property type="term" value="F:chloride channel activity"/>
    <property type="evidence" value="ECO:0007669"/>
    <property type="project" value="UniProtKB-ARBA"/>
</dbReference>
<comment type="catalytic activity">
    <reaction evidence="12">
        <text>chloride(in) = chloride(out)</text>
        <dbReference type="Rhea" id="RHEA:29823"/>
        <dbReference type="ChEBI" id="CHEBI:17996"/>
    </reaction>
    <physiologicalReaction direction="left-to-right" evidence="12">
        <dbReference type="Rhea" id="RHEA:29824"/>
    </physiologicalReaction>
</comment>
<evidence type="ECO:0000313" key="21">
    <source>
        <dbReference type="Proteomes" id="UP000410492"/>
    </source>
</evidence>
<feature type="compositionally biased region" description="Polar residues" evidence="17">
    <location>
        <begin position="118"/>
        <end position="135"/>
    </location>
</feature>
<keyword evidence="5" id="KW-0732">Signal</keyword>
<evidence type="ECO:0000256" key="9">
    <source>
        <dbReference type="ARBA" id="ARBA00023180"/>
    </source>
</evidence>
<proteinExistence type="inferred from homology"/>
<dbReference type="InterPro" id="IPR018000">
    <property type="entry name" value="Neurotransmitter_ion_chnl_CS"/>
</dbReference>
<comment type="caution">
    <text evidence="16">Lacks conserved residue(s) required for the propagation of feature annotation.</text>
</comment>
<feature type="region of interest" description="Disordered" evidence="17">
    <location>
        <begin position="73"/>
        <end position="147"/>
    </location>
</feature>
<dbReference type="InterPro" id="IPR006202">
    <property type="entry name" value="Neur_chan_lig-bd"/>
</dbReference>
<evidence type="ECO:0000256" key="2">
    <source>
        <dbReference type="ARBA" id="ARBA00022448"/>
    </source>
</evidence>
<keyword evidence="6 16" id="KW-1133">Transmembrane helix</keyword>
<dbReference type="Proteomes" id="UP000410492">
    <property type="component" value="Unassembled WGS sequence"/>
</dbReference>
<dbReference type="InterPro" id="IPR036734">
    <property type="entry name" value="Neur_chan_lig-bd_sf"/>
</dbReference>
<keyword evidence="8 16" id="KW-0472">Membrane</keyword>
<protein>
    <recommendedName>
        <fullName evidence="14">pH-sensitive chloride channel 2</fullName>
    </recommendedName>
    <alternativeName>
        <fullName evidence="15">Ligand-gated chloride channel protein hodor</fullName>
    </alternativeName>
</protein>
<dbReference type="InterPro" id="IPR036719">
    <property type="entry name" value="Neuro-gated_channel_TM_sf"/>
</dbReference>
<evidence type="ECO:0000259" key="19">
    <source>
        <dbReference type="Pfam" id="PF02932"/>
    </source>
</evidence>
<evidence type="ECO:0000256" key="16">
    <source>
        <dbReference type="RuleBase" id="RU000687"/>
    </source>
</evidence>
<feature type="compositionally biased region" description="Polar residues" evidence="17">
    <location>
        <begin position="78"/>
        <end position="91"/>
    </location>
</feature>
<evidence type="ECO:0000256" key="14">
    <source>
        <dbReference type="ARBA" id="ARBA00073427"/>
    </source>
</evidence>
<feature type="domain" description="Neurotransmitter-gated ion-channel transmembrane" evidence="19">
    <location>
        <begin position="386"/>
        <end position="602"/>
    </location>
</feature>
<comment type="subcellular location">
    <subcellularLocation>
        <location evidence="1">Cell membrane</location>
        <topology evidence="1">Multi-pass membrane protein</topology>
    </subcellularLocation>
</comment>
<keyword evidence="9" id="KW-0325">Glycoprotein</keyword>
<dbReference type="AlphaFoldDB" id="A0A653BLS4"/>
<feature type="transmembrane region" description="Helical" evidence="16">
    <location>
        <begin position="588"/>
        <end position="607"/>
    </location>
</feature>
<accession>A0A653BLS4</accession>
<dbReference type="PROSITE" id="PS00236">
    <property type="entry name" value="NEUROTR_ION_CHANNEL"/>
    <property type="match status" value="1"/>
</dbReference>
<dbReference type="SUPFAM" id="SSF90112">
    <property type="entry name" value="Neurotransmitter-gated ion-channel transmembrane pore"/>
    <property type="match status" value="1"/>
</dbReference>
<dbReference type="InterPro" id="IPR006029">
    <property type="entry name" value="Neurotrans-gated_channel_TM"/>
</dbReference>
<dbReference type="GO" id="GO:0099095">
    <property type="term" value="F:ligand-gated monoatomic anion channel activity"/>
    <property type="evidence" value="ECO:0007669"/>
    <property type="project" value="UniProtKB-ARBA"/>
</dbReference>
<evidence type="ECO:0000256" key="6">
    <source>
        <dbReference type="ARBA" id="ARBA00022989"/>
    </source>
</evidence>
<keyword evidence="2 16" id="KW-0813">Transport</keyword>
<evidence type="ECO:0000256" key="4">
    <source>
        <dbReference type="ARBA" id="ARBA00022692"/>
    </source>
</evidence>
<dbReference type="Pfam" id="PF02931">
    <property type="entry name" value="Neur_chan_LBD"/>
    <property type="match status" value="1"/>
</dbReference>
<keyword evidence="3" id="KW-1003">Cell membrane</keyword>
<dbReference type="EMBL" id="CAACVG010002478">
    <property type="protein sequence ID" value="VEN36512.1"/>
    <property type="molecule type" value="Genomic_DNA"/>
</dbReference>
<dbReference type="InterPro" id="IPR006028">
    <property type="entry name" value="GABAA/Glycine_rcpt"/>
</dbReference>
<dbReference type="GO" id="GO:0005230">
    <property type="term" value="F:extracellular ligand-gated monoatomic ion channel activity"/>
    <property type="evidence" value="ECO:0007669"/>
    <property type="project" value="InterPro"/>
</dbReference>
<dbReference type="PRINTS" id="PR00253">
    <property type="entry name" value="GABAARECEPTR"/>
</dbReference>
<dbReference type="PRINTS" id="PR00252">
    <property type="entry name" value="NRIONCHANNEL"/>
</dbReference>
<keyword evidence="7 16" id="KW-0406">Ion transport</keyword>
<evidence type="ECO:0000313" key="20">
    <source>
        <dbReference type="EMBL" id="VEN36512.1"/>
    </source>
</evidence>
<dbReference type="OrthoDB" id="3176171at2759"/>
<dbReference type="CDD" id="cd19049">
    <property type="entry name" value="LGIC_TM_anion"/>
    <property type="match status" value="1"/>
</dbReference>
<feature type="transmembrane region" description="Helical" evidence="16">
    <location>
        <begin position="377"/>
        <end position="401"/>
    </location>
</feature>
<evidence type="ECO:0000259" key="18">
    <source>
        <dbReference type="Pfam" id="PF02931"/>
    </source>
</evidence>
<dbReference type="FunFam" id="2.70.170.10:FF:000042">
    <property type="entry name" value="Blast:Glycine receptor subunit alpha-3"/>
    <property type="match status" value="1"/>
</dbReference>
<evidence type="ECO:0000256" key="8">
    <source>
        <dbReference type="ARBA" id="ARBA00023136"/>
    </source>
</evidence>
<keyword evidence="21" id="KW-1185">Reference proteome</keyword>
<dbReference type="GO" id="GO:0004888">
    <property type="term" value="F:transmembrane signaling receptor activity"/>
    <property type="evidence" value="ECO:0007669"/>
    <property type="project" value="InterPro"/>
</dbReference>
<feature type="domain" description="Neurotransmitter-gated ion-channel ligand-binding" evidence="18">
    <location>
        <begin position="170"/>
        <end position="376"/>
    </location>
</feature>
<evidence type="ECO:0000256" key="12">
    <source>
        <dbReference type="ARBA" id="ARBA00051122"/>
    </source>
</evidence>
<keyword evidence="10" id="KW-1071">Ligand-gated ion channel</keyword>
<dbReference type="CDD" id="cd18987">
    <property type="entry name" value="LGIC_ECD_anion"/>
    <property type="match status" value="1"/>
</dbReference>
<dbReference type="PANTHER" id="PTHR18945">
    <property type="entry name" value="NEUROTRANSMITTER GATED ION CHANNEL"/>
    <property type="match status" value="1"/>
</dbReference>
<dbReference type="Gene3D" id="2.70.170.10">
    <property type="entry name" value="Neurotransmitter-gated ion-channel ligand-binding domain"/>
    <property type="match status" value="1"/>
</dbReference>
<evidence type="ECO:0000256" key="10">
    <source>
        <dbReference type="ARBA" id="ARBA00023286"/>
    </source>
</evidence>
<sequence length="608" mass="68829">MYVKILLYCSLYTATGGKAFVIGSPVTQIMTVPTSSPNEVPFTNIEKIPRNSTYPDITENLIPFSSGLDLYSSGDGSVTSQKSVTEPPSSTEDAEEPTINIFIQRTTEPESNTTSNNVQSENGTTSSPPASNTSKPKIRPDTHKDIDEKCPELAKIDDLDSLTQDDFTSLLTDSCRYDRLVKPITKEHLDVHLQIDLTHIESADHLQLKAHILIQLLYVDERLNYSTISPKRGNILGEEILRNKIWVPHVVIQNERDTVLMGMNKKDVFVEISPSGEVTYSYRITTTFYCWMNLQKFPFDHQICEIRWVSWAYNISSLRLSWEGGKPFIVAPNLHLTEYVLEEKWCETSVVPPAFDRGGLAGNYSAAIFKFKLRREVGYYIMDYFLPSILLVCMSWVTFWLQADASAPRVTLGASTMLSFITLNGGLSKNLPKVSYIKASEIWFLGCVSFIFFSLAEFAFVNVIWRRRKKVELKKQNSKHILKGALTPSLARKQLRKAESSHTLFKTRSCSSIDRENARNTQMNYLTVHGFPSMNIPKITTQNNDDLISNSSVATIPIPEDSVPPPAPTWTTMTPQEVAIWIDKKSRIVFPTAFLIFNLLYWSFVYAI</sequence>
<comment type="similarity">
    <text evidence="13 16">Belongs to the ligand-gated ion channel (TC 1.A.9) family.</text>
</comment>
<keyword evidence="11 16" id="KW-0407">Ion channel</keyword>